<dbReference type="AlphaFoldDB" id="A0A0W8DYB0"/>
<evidence type="ECO:0000313" key="4">
    <source>
        <dbReference type="Proteomes" id="UP000052943"/>
    </source>
</evidence>
<organism evidence="3 4">
    <name type="scientific">Phytophthora nicotianae</name>
    <name type="common">Potato buckeye rot agent</name>
    <name type="synonym">Phytophthora parasitica</name>
    <dbReference type="NCBI Taxonomy" id="4792"/>
    <lineage>
        <taxon>Eukaryota</taxon>
        <taxon>Sar</taxon>
        <taxon>Stramenopiles</taxon>
        <taxon>Oomycota</taxon>
        <taxon>Peronosporomycetes</taxon>
        <taxon>Peronosporales</taxon>
        <taxon>Peronosporaceae</taxon>
        <taxon>Phytophthora</taxon>
    </lineage>
</organism>
<feature type="region of interest" description="Disordered" evidence="2">
    <location>
        <begin position="77"/>
        <end position="100"/>
    </location>
</feature>
<keyword evidence="1" id="KW-0175">Coiled coil</keyword>
<sequence length="438" mass="49143">MLGNATTTQASLNLAQVFNTGNLSSTSTADSEFLDEIEALLDADRLSLDSLEGEGGIHDLLSSSDAPIEVVEYSCHDGSLDSSTNSGSSGRETASEQSELYAIGDRRKKYRYREKKERQDLTRLKRELTSKVQELFDAKMGRNTTARTDIALTKDFWPKLARQQREEREKAEAEQKRLVAAVQSQAAYIENLCAIQRDLPSWGTDHIGNDRWLRLKSSDTALFKTYSAETEECYARIDKVFAEWGMEFQPTSRPESGVQHTYGLNRILPPLTFEAACNFLWNDTGVPFRGNSKEIYQNVDEPENTAAVKFRVKKTLTCGSPVSILKRVVARRFFEEDCMVVVIKSFIEGEGIFSGMDMEKTCWSSIQRCANGSNGAILEFCSRQLPVPFLEGCSSDSTVKTFQVMLKDVTTDEELEFANSLKQFVLANSLEDIGQLFN</sequence>
<dbReference type="Proteomes" id="UP000052943">
    <property type="component" value="Unassembled WGS sequence"/>
</dbReference>
<protein>
    <submittedName>
        <fullName evidence="3">Uncharacterized protein</fullName>
    </submittedName>
</protein>
<feature type="coiled-coil region" evidence="1">
    <location>
        <begin position="118"/>
        <end position="181"/>
    </location>
</feature>
<evidence type="ECO:0000313" key="3">
    <source>
        <dbReference type="EMBL" id="KUG01059.1"/>
    </source>
</evidence>
<proteinExistence type="predicted"/>
<evidence type="ECO:0000256" key="2">
    <source>
        <dbReference type="SAM" id="MobiDB-lite"/>
    </source>
</evidence>
<dbReference type="EMBL" id="LNFO01000476">
    <property type="protein sequence ID" value="KUG01059.1"/>
    <property type="molecule type" value="Genomic_DNA"/>
</dbReference>
<reference evidence="3 4" key="1">
    <citation type="submission" date="2015-11" db="EMBL/GenBank/DDBJ databases">
        <title>Genomes and virulence difference between two physiological races of Phytophthora nicotianae.</title>
        <authorList>
            <person name="Liu H."/>
            <person name="Ma X."/>
            <person name="Yu H."/>
            <person name="Fang D."/>
            <person name="Li Y."/>
            <person name="Wang X."/>
            <person name="Wang W."/>
            <person name="Dong Y."/>
            <person name="Xiao B."/>
        </authorList>
    </citation>
    <scope>NUCLEOTIDE SEQUENCE [LARGE SCALE GENOMIC DNA]</scope>
    <source>
        <strain evidence="4">race 0</strain>
    </source>
</reference>
<feature type="compositionally biased region" description="Low complexity" evidence="2">
    <location>
        <begin position="80"/>
        <end position="90"/>
    </location>
</feature>
<evidence type="ECO:0000256" key="1">
    <source>
        <dbReference type="SAM" id="Coils"/>
    </source>
</evidence>
<gene>
    <name evidence="3" type="ORF">AM587_10013948</name>
</gene>
<comment type="caution">
    <text evidence="3">The sequence shown here is derived from an EMBL/GenBank/DDBJ whole genome shotgun (WGS) entry which is preliminary data.</text>
</comment>
<name>A0A0W8DYB0_PHYNI</name>
<accession>A0A0W8DYB0</accession>